<dbReference type="AlphaFoldDB" id="A0A3B0SRT5"/>
<evidence type="ECO:0000313" key="1">
    <source>
        <dbReference type="EMBL" id="VAW08565.1"/>
    </source>
</evidence>
<gene>
    <name evidence="1" type="ORF">MNBD_ALPHA05-1780</name>
</gene>
<dbReference type="EMBL" id="UOEH01000673">
    <property type="protein sequence ID" value="VAW08565.1"/>
    <property type="molecule type" value="Genomic_DNA"/>
</dbReference>
<protein>
    <submittedName>
        <fullName evidence="1">Uncharacterized protein</fullName>
    </submittedName>
</protein>
<sequence length="94" mass="10078">MVKKLFSGLFVSILALAAVPAHAASISEQVNLCAEAIDAQELADVSDYRVKFIRTTGGSAKRLSLELIPHADGEVLRAECKVRRGKVVEVALQS</sequence>
<reference evidence="1" key="1">
    <citation type="submission" date="2018-06" db="EMBL/GenBank/DDBJ databases">
        <authorList>
            <person name="Zhirakovskaya E."/>
        </authorList>
    </citation>
    <scope>NUCLEOTIDE SEQUENCE</scope>
</reference>
<proteinExistence type="predicted"/>
<organism evidence="1">
    <name type="scientific">hydrothermal vent metagenome</name>
    <dbReference type="NCBI Taxonomy" id="652676"/>
    <lineage>
        <taxon>unclassified sequences</taxon>
        <taxon>metagenomes</taxon>
        <taxon>ecological metagenomes</taxon>
    </lineage>
</organism>
<name>A0A3B0SRT5_9ZZZZ</name>
<accession>A0A3B0SRT5</accession>